<dbReference type="InterPro" id="IPR005999">
    <property type="entry name" value="Glycerol_kin"/>
</dbReference>
<dbReference type="FunFam" id="3.30.420.40:FF:000007">
    <property type="entry name" value="Glycerol kinase"/>
    <property type="match status" value="1"/>
</dbReference>
<evidence type="ECO:0000256" key="4">
    <source>
        <dbReference type="ARBA" id="ARBA00022679"/>
    </source>
</evidence>
<dbReference type="EC" id="2.7.1.30" evidence="3"/>
<dbReference type="AlphaFoldDB" id="B8LCJ1"/>
<dbReference type="InterPro" id="IPR000577">
    <property type="entry name" value="Carb_kinase_FGGY"/>
</dbReference>
<dbReference type="NCBIfam" id="TIGR01311">
    <property type="entry name" value="glycerol_kin"/>
    <property type="match status" value="1"/>
</dbReference>
<dbReference type="PROSITE" id="PS00445">
    <property type="entry name" value="FGGY_KINASES_2"/>
    <property type="match status" value="1"/>
</dbReference>
<feature type="domain" description="Carbohydrate kinase FGGY C-terminal" evidence="14">
    <location>
        <begin position="328"/>
        <end position="518"/>
    </location>
</feature>
<comment type="similarity">
    <text evidence="2 11">Belongs to the FGGY kinase family.</text>
</comment>
<dbReference type="InterPro" id="IPR018483">
    <property type="entry name" value="Carb_kinase_FGGY_CS"/>
</dbReference>
<organism evidence="15 16">
    <name type="scientific">Thalassiosira pseudonana</name>
    <name type="common">Marine diatom</name>
    <name type="synonym">Cyclotella nana</name>
    <dbReference type="NCBI Taxonomy" id="35128"/>
    <lineage>
        <taxon>Eukaryota</taxon>
        <taxon>Sar</taxon>
        <taxon>Stramenopiles</taxon>
        <taxon>Ochrophyta</taxon>
        <taxon>Bacillariophyta</taxon>
        <taxon>Coscinodiscophyceae</taxon>
        <taxon>Thalassiosirophycidae</taxon>
        <taxon>Thalassiosirales</taxon>
        <taxon>Thalassiosiraceae</taxon>
        <taxon>Thalassiosira</taxon>
    </lineage>
</organism>
<dbReference type="FunCoup" id="B8LCJ1">
    <property type="interactions" value="6"/>
</dbReference>
<dbReference type="InParanoid" id="B8LCJ1"/>
<dbReference type="Proteomes" id="UP000001449">
    <property type="component" value="Chromosome 16"/>
</dbReference>
<dbReference type="GO" id="GO:0005524">
    <property type="term" value="F:ATP binding"/>
    <property type="evidence" value="ECO:0007669"/>
    <property type="project" value="UniProtKB-KW"/>
</dbReference>
<dbReference type="PANTHER" id="PTHR10196">
    <property type="entry name" value="SUGAR KINASE"/>
    <property type="match status" value="1"/>
</dbReference>
<keyword evidence="7" id="KW-0319">Glycerol metabolism</keyword>
<feature type="chain" id="PRO_5002876859" description="glycerol kinase" evidence="12">
    <location>
        <begin position="27"/>
        <end position="575"/>
    </location>
</feature>
<dbReference type="GO" id="GO:0019563">
    <property type="term" value="P:glycerol catabolic process"/>
    <property type="evidence" value="ECO:0007669"/>
    <property type="project" value="UniProtKB-UniPathway"/>
</dbReference>
<evidence type="ECO:0000256" key="7">
    <source>
        <dbReference type="ARBA" id="ARBA00022798"/>
    </source>
</evidence>
<keyword evidence="6 11" id="KW-0418">Kinase</keyword>
<evidence type="ECO:0000256" key="3">
    <source>
        <dbReference type="ARBA" id="ARBA00012099"/>
    </source>
</evidence>
<keyword evidence="12" id="KW-0732">Signal</keyword>
<dbReference type="PaxDb" id="35128-Thaps25132"/>
<dbReference type="Pfam" id="PF00370">
    <property type="entry name" value="FGGY_N"/>
    <property type="match status" value="1"/>
</dbReference>
<dbReference type="PANTHER" id="PTHR10196:SF69">
    <property type="entry name" value="GLYCEROL KINASE"/>
    <property type="match status" value="1"/>
</dbReference>
<dbReference type="InterPro" id="IPR018485">
    <property type="entry name" value="FGGY_C"/>
</dbReference>
<dbReference type="FunFam" id="3.30.420.40:FF:000086">
    <property type="entry name" value="Glycerol kinase"/>
    <property type="match status" value="1"/>
</dbReference>
<comment type="catalytic activity">
    <reaction evidence="10">
        <text>glycerol + ATP = sn-glycerol 3-phosphate + ADP + H(+)</text>
        <dbReference type="Rhea" id="RHEA:21644"/>
        <dbReference type="ChEBI" id="CHEBI:15378"/>
        <dbReference type="ChEBI" id="CHEBI:17754"/>
        <dbReference type="ChEBI" id="CHEBI:30616"/>
        <dbReference type="ChEBI" id="CHEBI:57597"/>
        <dbReference type="ChEBI" id="CHEBI:456216"/>
        <dbReference type="EC" id="2.7.1.30"/>
    </reaction>
</comment>
<dbReference type="EMBL" id="DS999417">
    <property type="protein sequence ID" value="EED86993.1"/>
    <property type="molecule type" value="Genomic_DNA"/>
</dbReference>
<evidence type="ECO:0000256" key="12">
    <source>
        <dbReference type="SAM" id="SignalP"/>
    </source>
</evidence>
<evidence type="ECO:0000256" key="9">
    <source>
        <dbReference type="ARBA" id="ARBA00043149"/>
    </source>
</evidence>
<dbReference type="eggNOG" id="KOG2517">
    <property type="taxonomic scope" value="Eukaryota"/>
</dbReference>
<dbReference type="CDD" id="cd07769">
    <property type="entry name" value="ASKHA_NBD_FGGY_GK"/>
    <property type="match status" value="1"/>
</dbReference>
<keyword evidence="5" id="KW-0547">Nucleotide-binding</keyword>
<proteinExistence type="inferred from homology"/>
<accession>B8LCJ1</accession>
<evidence type="ECO:0000313" key="16">
    <source>
        <dbReference type="Proteomes" id="UP000001449"/>
    </source>
</evidence>
<protein>
    <recommendedName>
        <fullName evidence="3">glycerol kinase</fullName>
        <ecNumber evidence="3">2.7.1.30</ecNumber>
    </recommendedName>
    <alternativeName>
        <fullName evidence="9">ATP:glycerol 3-phosphotransferase</fullName>
    </alternativeName>
</protein>
<feature type="signal peptide" evidence="12">
    <location>
        <begin position="1"/>
        <end position="26"/>
    </location>
</feature>
<dbReference type="InterPro" id="IPR043129">
    <property type="entry name" value="ATPase_NBD"/>
</dbReference>
<evidence type="ECO:0000256" key="10">
    <source>
        <dbReference type="ARBA" id="ARBA00052101"/>
    </source>
</evidence>
<sequence>MSCYSCLLVVTAFLFSPHLSFPPTQALDIQLKVNRALLTSSKHPNAKLVGSIDQGTSSSRFLLFTSQGEVAASAQVELNQIFNEENEGWHEHSPEELWMNTRACMNAVGDAIRDVSVSGDDGRNWKLVLSAIGITNQRETTIAWNRITGEPYHNAIVWDDTRTSNIVKEIGKRGDNALFRDRTGLPIASYFAGSKVKWLLDNVEQLRRDVEDEEMCKHVCFGTVDAWLLWKLTSGKRFATDVSNASRWLFMDLKTCQFDQELIDRICRPHKLPMNCLPEICPSSFLFGNVNADCGLGSFFENVPISGVLGDQQAALFGQTAFEKGQAKNTYGTGLFLMMNTGNSPVPSTHGLLTTVGYQLGTGGDVIYALEGSVSHSGSTIRWLRDQLHLIESASDVEKYAATTSSNQGLYLVPAFAGLFSPHWNSNARACIVGITAGHHRGHICRAAMEASCYQTKEVFDAITNDSGVTISSLNVDGGATANKLMMQFQADMLDVPVVKPLVMETTALGAAFAAGLAVNVWKDLDEIKALWTITETFEPSMDESKRAKNWKGWNKAVQRSFDWIDEDGDVDTED</sequence>
<dbReference type="PIRSF" id="PIRSF000538">
    <property type="entry name" value="GlpK"/>
    <property type="match status" value="1"/>
</dbReference>
<dbReference type="HOGENOM" id="CLU_009281_2_3_1"/>
<evidence type="ECO:0000256" key="5">
    <source>
        <dbReference type="ARBA" id="ARBA00022741"/>
    </source>
</evidence>
<dbReference type="InterPro" id="IPR018484">
    <property type="entry name" value="FGGY_N"/>
</dbReference>
<dbReference type="RefSeq" id="XP_002296792.1">
    <property type="nucleotide sequence ID" value="XM_002296756.1"/>
</dbReference>
<keyword evidence="16" id="KW-1185">Reference proteome</keyword>
<evidence type="ECO:0000256" key="1">
    <source>
        <dbReference type="ARBA" id="ARBA00005190"/>
    </source>
</evidence>
<dbReference type="GeneID" id="7442515"/>
<name>B8LCJ1_THAPS</name>
<dbReference type="OMA" id="FMLMNIG"/>
<dbReference type="Gene3D" id="3.30.420.40">
    <property type="match status" value="2"/>
</dbReference>
<keyword evidence="8" id="KW-0067">ATP-binding</keyword>
<dbReference type="GO" id="GO:0006641">
    <property type="term" value="P:triglyceride metabolic process"/>
    <property type="evidence" value="ECO:0000318"/>
    <property type="project" value="GO_Central"/>
</dbReference>
<dbReference type="NCBIfam" id="NF000756">
    <property type="entry name" value="PRK00047.1"/>
    <property type="match status" value="1"/>
</dbReference>
<evidence type="ECO:0000256" key="2">
    <source>
        <dbReference type="ARBA" id="ARBA00009156"/>
    </source>
</evidence>
<dbReference type="GO" id="GO:0046167">
    <property type="term" value="P:glycerol-3-phosphate biosynthetic process"/>
    <property type="evidence" value="ECO:0000318"/>
    <property type="project" value="GO_Central"/>
</dbReference>
<evidence type="ECO:0000313" key="15">
    <source>
        <dbReference type="EMBL" id="EED86993.1"/>
    </source>
</evidence>
<dbReference type="UniPathway" id="UPA00618">
    <property type="reaction ID" value="UER00672"/>
</dbReference>
<dbReference type="GO" id="GO:0005739">
    <property type="term" value="C:mitochondrion"/>
    <property type="evidence" value="ECO:0000318"/>
    <property type="project" value="GO_Central"/>
</dbReference>
<dbReference type="GO" id="GO:0004370">
    <property type="term" value="F:glycerol kinase activity"/>
    <property type="evidence" value="ECO:0000318"/>
    <property type="project" value="GO_Central"/>
</dbReference>
<reference evidence="15 16" key="2">
    <citation type="journal article" date="2008" name="Nature">
        <title>The Phaeodactylum genome reveals the evolutionary history of diatom genomes.</title>
        <authorList>
            <person name="Bowler C."/>
            <person name="Allen A.E."/>
            <person name="Badger J.H."/>
            <person name="Grimwood J."/>
            <person name="Jabbari K."/>
            <person name="Kuo A."/>
            <person name="Maheswari U."/>
            <person name="Martens C."/>
            <person name="Maumus F."/>
            <person name="Otillar R.P."/>
            <person name="Rayko E."/>
            <person name="Salamov A."/>
            <person name="Vandepoele K."/>
            <person name="Beszteri B."/>
            <person name="Gruber A."/>
            <person name="Heijde M."/>
            <person name="Katinka M."/>
            <person name="Mock T."/>
            <person name="Valentin K."/>
            <person name="Verret F."/>
            <person name="Berges J.A."/>
            <person name="Brownlee C."/>
            <person name="Cadoret J.P."/>
            <person name="Chiovitti A."/>
            <person name="Choi C.J."/>
            <person name="Coesel S."/>
            <person name="De Martino A."/>
            <person name="Detter J.C."/>
            <person name="Durkin C."/>
            <person name="Falciatore A."/>
            <person name="Fournet J."/>
            <person name="Haruta M."/>
            <person name="Huysman M.J."/>
            <person name="Jenkins B.D."/>
            <person name="Jiroutova K."/>
            <person name="Jorgensen R.E."/>
            <person name="Joubert Y."/>
            <person name="Kaplan A."/>
            <person name="Kroger N."/>
            <person name="Kroth P.G."/>
            <person name="La Roche J."/>
            <person name="Lindquist E."/>
            <person name="Lommer M."/>
            <person name="Martin-Jezequel V."/>
            <person name="Lopez P.J."/>
            <person name="Lucas S."/>
            <person name="Mangogna M."/>
            <person name="McGinnis K."/>
            <person name="Medlin L.K."/>
            <person name="Montsant A."/>
            <person name="Oudot-Le Secq M.P."/>
            <person name="Napoli C."/>
            <person name="Obornik M."/>
            <person name="Parker M.S."/>
            <person name="Petit J.L."/>
            <person name="Porcel B.M."/>
            <person name="Poulsen N."/>
            <person name="Robison M."/>
            <person name="Rychlewski L."/>
            <person name="Rynearson T.A."/>
            <person name="Schmutz J."/>
            <person name="Shapiro H."/>
            <person name="Siaut M."/>
            <person name="Stanley M."/>
            <person name="Sussman M.R."/>
            <person name="Taylor A.R."/>
            <person name="Vardi A."/>
            <person name="von Dassow P."/>
            <person name="Vyverman W."/>
            <person name="Willis A."/>
            <person name="Wyrwicz L.S."/>
            <person name="Rokhsar D.S."/>
            <person name="Weissenbach J."/>
            <person name="Armbrust E.V."/>
            <person name="Green B.R."/>
            <person name="Van de Peer Y."/>
            <person name="Grigoriev I.V."/>
        </authorList>
    </citation>
    <scope>NUCLEOTIDE SEQUENCE [LARGE SCALE GENOMIC DNA]</scope>
    <source>
        <strain evidence="15 16">CCMP1335</strain>
    </source>
</reference>
<evidence type="ECO:0000256" key="6">
    <source>
        <dbReference type="ARBA" id="ARBA00022777"/>
    </source>
</evidence>
<dbReference type="STRING" id="35128.B8LCJ1"/>
<evidence type="ECO:0000256" key="8">
    <source>
        <dbReference type="ARBA" id="ARBA00022840"/>
    </source>
</evidence>
<feature type="domain" description="Carbohydrate kinase FGGY N-terminal" evidence="13">
    <location>
        <begin position="49"/>
        <end position="318"/>
    </location>
</feature>
<dbReference type="KEGG" id="tps:THAPSDRAFT_25132"/>
<evidence type="ECO:0000259" key="14">
    <source>
        <dbReference type="Pfam" id="PF02782"/>
    </source>
</evidence>
<keyword evidence="4 11" id="KW-0808">Transferase</keyword>
<gene>
    <name evidence="15" type="primary">GYK2</name>
    <name evidence="15" type="ORF">THAPSDRAFT_25132</name>
</gene>
<evidence type="ECO:0000256" key="11">
    <source>
        <dbReference type="RuleBase" id="RU003733"/>
    </source>
</evidence>
<evidence type="ECO:0000259" key="13">
    <source>
        <dbReference type="Pfam" id="PF00370"/>
    </source>
</evidence>
<dbReference type="Pfam" id="PF02782">
    <property type="entry name" value="FGGY_C"/>
    <property type="match status" value="1"/>
</dbReference>
<dbReference type="GO" id="GO:0006071">
    <property type="term" value="P:glycerol metabolic process"/>
    <property type="evidence" value="ECO:0000318"/>
    <property type="project" value="GO_Central"/>
</dbReference>
<reference evidence="15 16" key="1">
    <citation type="journal article" date="2004" name="Science">
        <title>The genome of the diatom Thalassiosira pseudonana: ecology, evolution, and metabolism.</title>
        <authorList>
            <person name="Armbrust E.V."/>
            <person name="Berges J.A."/>
            <person name="Bowler C."/>
            <person name="Green B.R."/>
            <person name="Martinez D."/>
            <person name="Putnam N.H."/>
            <person name="Zhou S."/>
            <person name="Allen A.E."/>
            <person name="Apt K.E."/>
            <person name="Bechner M."/>
            <person name="Brzezinski M.A."/>
            <person name="Chaal B.K."/>
            <person name="Chiovitti A."/>
            <person name="Davis A.K."/>
            <person name="Demarest M.S."/>
            <person name="Detter J.C."/>
            <person name="Glavina T."/>
            <person name="Goodstein D."/>
            <person name="Hadi M.Z."/>
            <person name="Hellsten U."/>
            <person name="Hildebrand M."/>
            <person name="Jenkins B.D."/>
            <person name="Jurka J."/>
            <person name="Kapitonov V.V."/>
            <person name="Kroger N."/>
            <person name="Lau W.W."/>
            <person name="Lane T.W."/>
            <person name="Larimer F.W."/>
            <person name="Lippmeier J.C."/>
            <person name="Lucas S."/>
            <person name="Medina M."/>
            <person name="Montsant A."/>
            <person name="Obornik M."/>
            <person name="Parker M.S."/>
            <person name="Palenik B."/>
            <person name="Pazour G.J."/>
            <person name="Richardson P.M."/>
            <person name="Rynearson T.A."/>
            <person name="Saito M.A."/>
            <person name="Schwartz D.C."/>
            <person name="Thamatrakoln K."/>
            <person name="Valentin K."/>
            <person name="Vardi A."/>
            <person name="Wilkerson F.P."/>
            <person name="Rokhsar D.S."/>
        </authorList>
    </citation>
    <scope>NUCLEOTIDE SEQUENCE [LARGE SCALE GENOMIC DNA]</scope>
    <source>
        <strain evidence="15 16">CCMP1335</strain>
    </source>
</reference>
<comment type="pathway">
    <text evidence="1">Polyol metabolism; glycerol degradation via glycerol kinase pathway; sn-glycerol 3-phosphate from glycerol: step 1/1.</text>
</comment>
<dbReference type="SUPFAM" id="SSF53067">
    <property type="entry name" value="Actin-like ATPase domain"/>
    <property type="match status" value="2"/>
</dbReference>